<protein>
    <submittedName>
        <fullName evidence="6">Uncharacterized protein</fullName>
    </submittedName>
</protein>
<sequence>MEEKECWVDITDVIRAAAKEIRPGQFIAGPSFSFEESMRAIDIMDPKIDTGLGVMEIDPPSYLAKHGLICFSPTDEELVQIANSLLSTLFSWMKGDSINHCLMHNLFIHKCVFGELTSQLVHLDVDSVSSDDSRKCVLFALFAAVLHLLQHMRRLMNHYNVYEVDEFDWNYGFSLTINMEDAQFAAVQKVAKTYLQRNNQSLLLHQLLFLESFTAVFSVWSSSAKDKVLLTKQALSSFLASLSTLSAYYTQEPSLPTTAFFDEQFCHFTPTSFPSRIPPRFPFSQMFKEWQEHSQITLDFVSVVSSKIDLFALVRECTALSFARLFPFYRCLLFGCFSTTYPTSREVMELFCRTARVDQALFRQPPLAPLTNVIATTVTDVVRCLLNALGGVHRRLEGLITGLASLSGLINEALEKMKRSDETVTAAVVHKLNFCPCLLSMFLSIAYTHYELRLGIVSPTELPMTLWFVDVLLMQFDEMEKRYVRVPAVENKNKAKKGKSKGKTAEHVLEGTHVLSDYWTFFVNYERGLLFLLMYCIRSGITSVPQLTFSTMEILFQQRTIPPMQSSLFSPVSYGDFQRMFDPEKRDLNEMLAHATTYLERAQETIGEMKKKSAVSSELLTKQACTMYQRATLMNLLAAKRLVAASAKSATTPAVKVQYQSSLDTLPTIKVVNA</sequence>
<evidence type="ECO:0000259" key="5">
    <source>
        <dbReference type="Pfam" id="PF25789"/>
    </source>
</evidence>
<evidence type="ECO:0000313" key="7">
    <source>
        <dbReference type="Proteomes" id="UP000078348"/>
    </source>
</evidence>
<evidence type="ECO:0000313" key="6">
    <source>
        <dbReference type="EMBL" id="OAO14401.1"/>
    </source>
</evidence>
<dbReference type="PANTHER" id="PTHR21373:SF0">
    <property type="entry name" value="N-ALPHA-ACETYLTRANSFERASE 35, NATC AUXILIARY SUBUNIT"/>
    <property type="match status" value="1"/>
</dbReference>
<comment type="subcellular location">
    <subcellularLocation>
        <location evidence="1">Cytoplasm</location>
    </subcellularLocation>
</comment>
<dbReference type="STRING" id="478820.A0A196SDL3"/>
<comment type="similarity">
    <text evidence="2">Belongs to the MAK10 family.</text>
</comment>
<evidence type="ECO:0000256" key="1">
    <source>
        <dbReference type="ARBA" id="ARBA00004496"/>
    </source>
</evidence>
<dbReference type="Proteomes" id="UP000078348">
    <property type="component" value="Unassembled WGS sequence"/>
</dbReference>
<dbReference type="PANTHER" id="PTHR21373">
    <property type="entry name" value="GLUCOSE REPRESSIBLE PROTEIN MAK10"/>
    <property type="match status" value="1"/>
</dbReference>
<dbReference type="InterPro" id="IPR057982">
    <property type="entry name" value="TPR_NAA35"/>
</dbReference>
<dbReference type="GO" id="GO:0031417">
    <property type="term" value="C:NatC complex"/>
    <property type="evidence" value="ECO:0007669"/>
    <property type="project" value="InterPro"/>
</dbReference>
<feature type="domain" description="NAA35-like N-terminal" evidence="4">
    <location>
        <begin position="23"/>
        <end position="171"/>
    </location>
</feature>
<name>A0A196SDL3_BLAHN</name>
<dbReference type="Pfam" id="PF25789">
    <property type="entry name" value="TPR_NAA35"/>
    <property type="match status" value="1"/>
</dbReference>
<proteinExistence type="inferred from homology"/>
<evidence type="ECO:0000256" key="2">
    <source>
        <dbReference type="ARBA" id="ARBA00006289"/>
    </source>
</evidence>
<reference evidence="6 7" key="1">
    <citation type="submission" date="2016-05" db="EMBL/GenBank/DDBJ databases">
        <title>Nuclear genome of Blastocystis sp. subtype 1 NandII.</title>
        <authorList>
            <person name="Gentekaki E."/>
            <person name="Curtis B."/>
            <person name="Stairs C."/>
            <person name="Eme L."/>
            <person name="Herman E."/>
            <person name="Klimes V."/>
            <person name="Arias M.C."/>
            <person name="Elias M."/>
            <person name="Hilliou F."/>
            <person name="Klute M."/>
            <person name="Malik S.-B."/>
            <person name="Pightling A."/>
            <person name="Rachubinski R."/>
            <person name="Salas D."/>
            <person name="Schlacht A."/>
            <person name="Suga H."/>
            <person name="Archibald J."/>
            <person name="Ball S.G."/>
            <person name="Clark G."/>
            <person name="Dacks J."/>
            <person name="Van Der Giezen M."/>
            <person name="Tsaousis A."/>
            <person name="Roger A."/>
        </authorList>
    </citation>
    <scope>NUCLEOTIDE SEQUENCE [LARGE SCALE GENOMIC DNA]</scope>
    <source>
        <strain evidence="7">ATCC 50177 / NandII</strain>
    </source>
</reference>
<feature type="domain" description="NAA35-like TPR repeats" evidence="5">
    <location>
        <begin position="454"/>
        <end position="655"/>
    </location>
</feature>
<accession>A0A196SDL3</accession>
<evidence type="ECO:0000259" key="4">
    <source>
        <dbReference type="Pfam" id="PF04112"/>
    </source>
</evidence>
<dbReference type="InterPro" id="IPR007244">
    <property type="entry name" value="Naa35_N"/>
</dbReference>
<comment type="caution">
    <text evidence="6">The sequence shown here is derived from an EMBL/GenBank/DDBJ whole genome shotgun (WGS) entry which is preliminary data.</text>
</comment>
<keyword evidence="3" id="KW-0963">Cytoplasm</keyword>
<dbReference type="EMBL" id="LXWW01000245">
    <property type="protein sequence ID" value="OAO14401.1"/>
    <property type="molecule type" value="Genomic_DNA"/>
</dbReference>
<dbReference type="AlphaFoldDB" id="A0A196SDL3"/>
<evidence type="ECO:0000256" key="3">
    <source>
        <dbReference type="ARBA" id="ARBA00022490"/>
    </source>
</evidence>
<dbReference type="Pfam" id="PF04112">
    <property type="entry name" value="Mak10"/>
    <property type="match status" value="1"/>
</dbReference>
<keyword evidence="7" id="KW-1185">Reference proteome</keyword>
<organism evidence="6 7">
    <name type="scientific">Blastocystis sp. subtype 1 (strain ATCC 50177 / NandII)</name>
    <dbReference type="NCBI Taxonomy" id="478820"/>
    <lineage>
        <taxon>Eukaryota</taxon>
        <taxon>Sar</taxon>
        <taxon>Stramenopiles</taxon>
        <taxon>Bigyra</taxon>
        <taxon>Opalozoa</taxon>
        <taxon>Opalinata</taxon>
        <taxon>Blastocystidae</taxon>
        <taxon>Blastocystis</taxon>
    </lineage>
</organism>
<dbReference type="InterPro" id="IPR057983">
    <property type="entry name" value="NAA35-like_N"/>
</dbReference>
<dbReference type="OrthoDB" id="269405at2759"/>
<gene>
    <name evidence="6" type="ORF">AV274_3886</name>
</gene>